<organism evidence="1 2">
    <name type="scientific">Jaapia argillacea MUCL 33604</name>
    <dbReference type="NCBI Taxonomy" id="933084"/>
    <lineage>
        <taxon>Eukaryota</taxon>
        <taxon>Fungi</taxon>
        <taxon>Dikarya</taxon>
        <taxon>Basidiomycota</taxon>
        <taxon>Agaricomycotina</taxon>
        <taxon>Agaricomycetes</taxon>
        <taxon>Agaricomycetidae</taxon>
        <taxon>Jaapiales</taxon>
        <taxon>Jaapiaceae</taxon>
        <taxon>Jaapia</taxon>
    </lineage>
</organism>
<protein>
    <submittedName>
        <fullName evidence="1">Uncharacterized protein</fullName>
    </submittedName>
</protein>
<accession>A0A067PPZ4</accession>
<dbReference type="EMBL" id="KL197734">
    <property type="protein sequence ID" value="KDQ53367.1"/>
    <property type="molecule type" value="Genomic_DNA"/>
</dbReference>
<gene>
    <name evidence="1" type="ORF">JAAARDRAFT_433844</name>
</gene>
<name>A0A067PPZ4_9AGAM</name>
<keyword evidence="2" id="KW-1185">Reference proteome</keyword>
<evidence type="ECO:0000313" key="2">
    <source>
        <dbReference type="Proteomes" id="UP000027265"/>
    </source>
</evidence>
<proteinExistence type="predicted"/>
<dbReference type="AlphaFoldDB" id="A0A067PPZ4"/>
<dbReference type="Proteomes" id="UP000027265">
    <property type="component" value="Unassembled WGS sequence"/>
</dbReference>
<dbReference type="InParanoid" id="A0A067PPZ4"/>
<dbReference type="HOGENOM" id="CLU_1441251_0_0_1"/>
<reference evidence="2" key="1">
    <citation type="journal article" date="2014" name="Proc. Natl. Acad. Sci. U.S.A.">
        <title>Extensive sampling of basidiomycete genomes demonstrates inadequacy of the white-rot/brown-rot paradigm for wood decay fungi.</title>
        <authorList>
            <person name="Riley R."/>
            <person name="Salamov A.A."/>
            <person name="Brown D.W."/>
            <person name="Nagy L.G."/>
            <person name="Floudas D."/>
            <person name="Held B.W."/>
            <person name="Levasseur A."/>
            <person name="Lombard V."/>
            <person name="Morin E."/>
            <person name="Otillar R."/>
            <person name="Lindquist E.A."/>
            <person name="Sun H."/>
            <person name="LaButti K.M."/>
            <person name="Schmutz J."/>
            <person name="Jabbour D."/>
            <person name="Luo H."/>
            <person name="Baker S.E."/>
            <person name="Pisabarro A.G."/>
            <person name="Walton J.D."/>
            <person name="Blanchette R.A."/>
            <person name="Henrissat B."/>
            <person name="Martin F."/>
            <person name="Cullen D."/>
            <person name="Hibbett D.S."/>
            <person name="Grigoriev I.V."/>
        </authorList>
    </citation>
    <scope>NUCLEOTIDE SEQUENCE [LARGE SCALE GENOMIC DNA]</scope>
    <source>
        <strain evidence="2">MUCL 33604</strain>
    </source>
</reference>
<evidence type="ECO:0000313" key="1">
    <source>
        <dbReference type="EMBL" id="KDQ53367.1"/>
    </source>
</evidence>
<sequence length="188" mass="21444">MSARNNLALNQISTPDSPHPPRICLPLYSPAEHTTLDLIVLDAELPSTKWCVDRDGPRILRSIVRSASLLNQDLADRVRGPERANQLLKNHPEFEELLRRCYEGGVFAEVREHPLLRPEGEGTSKHLESSCDAKTDHSQFVGGPKRIQVGAPCWRRMFILYPWPVNELATTECRIEDRVFVCSIRYFL</sequence>